<evidence type="ECO:0000313" key="6">
    <source>
        <dbReference type="EMBL" id="DAZ95852.1"/>
    </source>
</evidence>
<feature type="transmembrane region" description="Helical" evidence="5">
    <location>
        <begin position="54"/>
        <end position="72"/>
    </location>
</feature>
<evidence type="ECO:0008006" key="8">
    <source>
        <dbReference type="Google" id="ProtNLM"/>
    </source>
</evidence>
<reference evidence="6" key="2">
    <citation type="journal article" date="2023" name="Microbiol Resour">
        <title>Decontamination and Annotation of the Draft Genome Sequence of the Oomycete Lagenidium giganteum ARSEF 373.</title>
        <authorList>
            <person name="Morgan W.R."/>
            <person name="Tartar A."/>
        </authorList>
    </citation>
    <scope>NUCLEOTIDE SEQUENCE</scope>
    <source>
        <strain evidence="6">ARSEF 373</strain>
    </source>
</reference>
<dbReference type="Proteomes" id="UP001146120">
    <property type="component" value="Unassembled WGS sequence"/>
</dbReference>
<feature type="transmembrane region" description="Helical" evidence="5">
    <location>
        <begin position="263"/>
        <end position="287"/>
    </location>
</feature>
<reference evidence="6" key="1">
    <citation type="submission" date="2022-11" db="EMBL/GenBank/DDBJ databases">
        <authorList>
            <person name="Morgan W.R."/>
            <person name="Tartar A."/>
        </authorList>
    </citation>
    <scope>NUCLEOTIDE SEQUENCE</scope>
    <source>
        <strain evidence="6">ARSEF 373</strain>
    </source>
</reference>
<evidence type="ECO:0000256" key="3">
    <source>
        <dbReference type="ARBA" id="ARBA00022989"/>
    </source>
</evidence>
<organism evidence="6 7">
    <name type="scientific">Lagenidium giganteum</name>
    <dbReference type="NCBI Taxonomy" id="4803"/>
    <lineage>
        <taxon>Eukaryota</taxon>
        <taxon>Sar</taxon>
        <taxon>Stramenopiles</taxon>
        <taxon>Oomycota</taxon>
        <taxon>Peronosporomycetes</taxon>
        <taxon>Pythiales</taxon>
        <taxon>Pythiaceae</taxon>
    </lineage>
</organism>
<comment type="caution">
    <text evidence="6">The sequence shown here is derived from an EMBL/GenBank/DDBJ whole genome shotgun (WGS) entry which is preliminary data.</text>
</comment>
<sequence>MIFSKESLIQSMSGASCFSVLQMLLLVILGAVLMTNQHYHQLLGNDIKRSGGGLVFTGVMYLLTTGLGICSARTLNKFLMLLQFIVLATLIFFQSMFGFVLLGKTVATYSSTEKLSCLSFGAYETMAAVNRSRCDEFFLSDEYAGITLVWESYIVAAASDGNARAMLLNLQKDNVCCGNGLPLHCFDDTRAFPTSHPAPMLLQQRIKCSDKNGIFYLATKDCSKYGRCEYDFPSGTCGQNPVTSSTRGCGSFVFDDLNSQVRAIAVVALAFITFPITFLIFSLCLCFKRRDEDVLPPIEFVSKAKIHANG</sequence>
<feature type="transmembrane region" description="Helical" evidence="5">
    <location>
        <begin position="12"/>
        <end position="34"/>
    </location>
</feature>
<comment type="subcellular location">
    <subcellularLocation>
        <location evidence="1">Membrane</location>
        <topology evidence="1">Multi-pass membrane protein</topology>
    </subcellularLocation>
</comment>
<keyword evidence="2 5" id="KW-0812">Transmembrane</keyword>
<proteinExistence type="predicted"/>
<evidence type="ECO:0000256" key="1">
    <source>
        <dbReference type="ARBA" id="ARBA00004141"/>
    </source>
</evidence>
<evidence type="ECO:0000313" key="7">
    <source>
        <dbReference type="Proteomes" id="UP001146120"/>
    </source>
</evidence>
<gene>
    <name evidence="6" type="ORF">N0F65_009126</name>
</gene>
<dbReference type="Pfam" id="PF00335">
    <property type="entry name" value="Tetraspanin"/>
    <property type="match status" value="1"/>
</dbReference>
<keyword evidence="4 5" id="KW-0472">Membrane</keyword>
<keyword evidence="3 5" id="KW-1133">Transmembrane helix</keyword>
<feature type="transmembrane region" description="Helical" evidence="5">
    <location>
        <begin position="79"/>
        <end position="102"/>
    </location>
</feature>
<dbReference type="EMBL" id="DAKRPA010000187">
    <property type="protein sequence ID" value="DAZ95852.1"/>
    <property type="molecule type" value="Genomic_DNA"/>
</dbReference>
<keyword evidence="7" id="KW-1185">Reference proteome</keyword>
<dbReference type="GO" id="GO:0016020">
    <property type="term" value="C:membrane"/>
    <property type="evidence" value="ECO:0007669"/>
    <property type="project" value="UniProtKB-SubCell"/>
</dbReference>
<evidence type="ECO:0000256" key="5">
    <source>
        <dbReference type="SAM" id="Phobius"/>
    </source>
</evidence>
<dbReference type="PROSITE" id="PS51257">
    <property type="entry name" value="PROKAR_LIPOPROTEIN"/>
    <property type="match status" value="1"/>
</dbReference>
<dbReference type="AlphaFoldDB" id="A0AAV2YMJ3"/>
<evidence type="ECO:0000256" key="2">
    <source>
        <dbReference type="ARBA" id="ARBA00022692"/>
    </source>
</evidence>
<dbReference type="InterPro" id="IPR018499">
    <property type="entry name" value="Tetraspanin/Peripherin"/>
</dbReference>
<name>A0AAV2YMJ3_9STRA</name>
<evidence type="ECO:0000256" key="4">
    <source>
        <dbReference type="ARBA" id="ARBA00023136"/>
    </source>
</evidence>
<accession>A0AAV2YMJ3</accession>
<protein>
    <recommendedName>
        <fullName evidence="8">Tetraspanin</fullName>
    </recommendedName>
</protein>